<dbReference type="EMBL" id="MK368614">
    <property type="protein sequence ID" value="QAU04209.1"/>
    <property type="molecule type" value="Genomic_DNA"/>
</dbReference>
<evidence type="ECO:0000313" key="2">
    <source>
        <dbReference type="Proteomes" id="UP000320660"/>
    </source>
</evidence>
<dbReference type="GeneID" id="55613422"/>
<sequence length="157" mass="18659">MNLLVILPITLLALVLCIVVYRQYNVDGVESLFMRWFDTGDRFTVAVYNTETNDHELTLMVVRDRTRPTELVYDNDNKSYVLSLGTNPREPYETHMRALEALQYNQIEREGKEHILYKDLEIIRMIMTDTVDPRFNEQTKDQFETVRKQYAHFLDSM</sequence>
<dbReference type="Proteomes" id="UP000320660">
    <property type="component" value="Segment"/>
</dbReference>
<protein>
    <submittedName>
        <fullName evidence="1">Uncharacterized protein</fullName>
    </submittedName>
</protein>
<evidence type="ECO:0000313" key="1">
    <source>
        <dbReference type="EMBL" id="QAU04209.1"/>
    </source>
</evidence>
<keyword evidence="2" id="KW-1185">Reference proteome</keyword>
<organism evidence="1 2">
    <name type="scientific">Vibrio phage 2 TSL-2019</name>
    <dbReference type="NCBI Taxonomy" id="2508172"/>
    <lineage>
        <taxon>Viruses</taxon>
        <taxon>Duplodnaviria</taxon>
        <taxon>Heunggongvirae</taxon>
        <taxon>Uroviricota</taxon>
        <taxon>Caudoviricetes</taxon>
        <taxon>Chimalliviridae</taxon>
        <taxon>Gorgonvirinae</taxon>
        <taxon>Aphroditevirus</taxon>
        <taxon>Aphroditevirus av2TSL2019</taxon>
    </lineage>
</organism>
<proteinExistence type="predicted"/>
<reference evidence="1 2" key="1">
    <citation type="submission" date="2019-01" db="EMBL/GenBank/DDBJ databases">
        <authorList>
            <person name="Le T.S."/>
            <person name="Kurtboke I."/>
        </authorList>
    </citation>
    <scope>NUCLEOTIDE SEQUENCE [LARGE SCALE GENOMIC DNA]</scope>
</reference>
<name>A0A513PWB2_9CAUD</name>
<dbReference type="RefSeq" id="YP_009843156.1">
    <property type="nucleotide sequence ID" value="NC_048747.1"/>
</dbReference>
<accession>A0A513PWB2</accession>
<dbReference type="KEGG" id="vg:55613422"/>